<feature type="domain" description="Enoyl reductase (ER)" evidence="6">
    <location>
        <begin position="10"/>
        <end position="360"/>
    </location>
</feature>
<dbReference type="Pfam" id="PF00107">
    <property type="entry name" value="ADH_zinc_N"/>
    <property type="match status" value="1"/>
</dbReference>
<dbReference type="InterPro" id="IPR011032">
    <property type="entry name" value="GroES-like_sf"/>
</dbReference>
<name>A0ABY9NPG1_9PSED</name>
<evidence type="ECO:0000256" key="3">
    <source>
        <dbReference type="ARBA" id="ARBA00023002"/>
    </source>
</evidence>
<dbReference type="PROSITE" id="PS00059">
    <property type="entry name" value="ADH_ZINC"/>
    <property type="match status" value="1"/>
</dbReference>
<dbReference type="SUPFAM" id="SSF50129">
    <property type="entry name" value="GroES-like"/>
    <property type="match status" value="1"/>
</dbReference>
<dbReference type="SMART" id="SM00829">
    <property type="entry name" value="PKS_ER"/>
    <property type="match status" value="1"/>
</dbReference>
<dbReference type="SUPFAM" id="SSF51735">
    <property type="entry name" value="NAD(P)-binding Rossmann-fold domains"/>
    <property type="match status" value="1"/>
</dbReference>
<evidence type="ECO:0000259" key="6">
    <source>
        <dbReference type="SMART" id="SM00829"/>
    </source>
</evidence>
<dbReference type="Pfam" id="PF08240">
    <property type="entry name" value="ADH_N"/>
    <property type="match status" value="1"/>
</dbReference>
<dbReference type="EMBL" id="CP133164">
    <property type="protein sequence ID" value="WMN20331.1"/>
    <property type="molecule type" value="Genomic_DNA"/>
</dbReference>
<dbReference type="Gene3D" id="3.90.180.10">
    <property type="entry name" value="Medium-chain alcohol dehydrogenases, catalytic domain"/>
    <property type="match status" value="1"/>
</dbReference>
<comment type="cofactor">
    <cofactor evidence="5">
        <name>Zn(2+)</name>
        <dbReference type="ChEBI" id="CHEBI:29105"/>
    </cofactor>
</comment>
<sequence length="363" mass="37781">MKASVCRGIGSGFEVVDVDIDRPIGREVLIDVRACGLCHTDLTLSEADYGFTFPAVFGHEVSGVVRETGPLVTQVSVGDHVVGCLIAFCGRCVACLSGRTHECSEPGATLRAVEQDPRLSLAGTAITQGYGLGGFAEQALIHENQLAVINREIPFSHAAILGCATVTGAGAVINTARVRPGDTVAVFGTGGVGLNAINAARLSGALKIIAIDIIDAKLKRAVDFGATHVVNSLASDPVEAVRDITGGGVDFAFEAIGLPATQAQAIRAARDGGTALLIGLGKPGACITLDTSLSLLAEHKTIRGVAMGSTNLKRDIPLYADFCVDGRLLVGELVSEEISLEQIPSAYQRLKRGETLRAVVTQW</sequence>
<dbReference type="InterPro" id="IPR013149">
    <property type="entry name" value="ADH-like_C"/>
</dbReference>
<dbReference type="Proteomes" id="UP001237292">
    <property type="component" value="Chromosome"/>
</dbReference>
<evidence type="ECO:0000256" key="4">
    <source>
        <dbReference type="ARBA" id="ARBA00023027"/>
    </source>
</evidence>
<dbReference type="InterPro" id="IPR013154">
    <property type="entry name" value="ADH-like_N"/>
</dbReference>
<keyword evidence="1 5" id="KW-0479">Metal-binding</keyword>
<evidence type="ECO:0000256" key="5">
    <source>
        <dbReference type="RuleBase" id="RU361277"/>
    </source>
</evidence>
<dbReference type="InterPro" id="IPR002328">
    <property type="entry name" value="ADH_Zn_CS"/>
</dbReference>
<dbReference type="InterPro" id="IPR020843">
    <property type="entry name" value="ER"/>
</dbReference>
<dbReference type="PANTHER" id="PTHR43880">
    <property type="entry name" value="ALCOHOL DEHYDROGENASE"/>
    <property type="match status" value="1"/>
</dbReference>
<dbReference type="RefSeq" id="WP_085596487.1">
    <property type="nucleotide sequence ID" value="NZ_CP133164.1"/>
</dbReference>
<organism evidence="7 8">
    <name type="scientific">Pseudomonas piscis</name>
    <dbReference type="NCBI Taxonomy" id="2614538"/>
    <lineage>
        <taxon>Bacteria</taxon>
        <taxon>Pseudomonadati</taxon>
        <taxon>Pseudomonadota</taxon>
        <taxon>Gammaproteobacteria</taxon>
        <taxon>Pseudomonadales</taxon>
        <taxon>Pseudomonadaceae</taxon>
        <taxon>Pseudomonas</taxon>
    </lineage>
</organism>
<keyword evidence="8" id="KW-1185">Reference proteome</keyword>
<protein>
    <submittedName>
        <fullName evidence="7">Zinc-binding dehydrogenase</fullName>
    </submittedName>
</protein>
<accession>A0ABY9NPG1</accession>
<reference evidence="7 8" key="1">
    <citation type="journal article" date="2023" name="Access Microbiol">
        <title>The genome of a steinernematid-associated Pseudomonas piscis bacterium encodes the biosynthesis of insect toxins.</title>
        <authorList>
            <person name="Awori R.M."/>
            <person name="Hendre P."/>
            <person name="Amugune N.O."/>
        </authorList>
    </citation>
    <scope>NUCLEOTIDE SEQUENCE [LARGE SCALE GENOMIC DNA]</scope>
    <source>
        <strain evidence="7 8">75</strain>
    </source>
</reference>
<evidence type="ECO:0000313" key="7">
    <source>
        <dbReference type="EMBL" id="WMN20331.1"/>
    </source>
</evidence>
<keyword evidence="4" id="KW-0520">NAD</keyword>
<keyword evidence="3" id="KW-0560">Oxidoreductase</keyword>
<comment type="similarity">
    <text evidence="5">Belongs to the zinc-containing alcohol dehydrogenase family.</text>
</comment>
<evidence type="ECO:0000256" key="2">
    <source>
        <dbReference type="ARBA" id="ARBA00022833"/>
    </source>
</evidence>
<evidence type="ECO:0000256" key="1">
    <source>
        <dbReference type="ARBA" id="ARBA00022723"/>
    </source>
</evidence>
<evidence type="ECO:0000313" key="8">
    <source>
        <dbReference type="Proteomes" id="UP001237292"/>
    </source>
</evidence>
<dbReference type="InterPro" id="IPR036291">
    <property type="entry name" value="NAD(P)-bd_dom_sf"/>
</dbReference>
<dbReference type="PANTHER" id="PTHR43880:SF12">
    <property type="entry name" value="ALCOHOL DEHYDROGENASE CLASS-3"/>
    <property type="match status" value="1"/>
</dbReference>
<dbReference type="Gene3D" id="3.40.50.720">
    <property type="entry name" value="NAD(P)-binding Rossmann-like Domain"/>
    <property type="match status" value="1"/>
</dbReference>
<proteinExistence type="inferred from homology"/>
<keyword evidence="2 5" id="KW-0862">Zinc</keyword>
<gene>
    <name evidence="7" type="ORF">QL104_13350</name>
</gene>